<dbReference type="EMBL" id="CAKXAJ010023619">
    <property type="protein sequence ID" value="CAH2227900.1"/>
    <property type="molecule type" value="Genomic_DNA"/>
</dbReference>
<comment type="caution">
    <text evidence="2">The sequence shown here is derived from an EMBL/GenBank/DDBJ whole genome shotgun (WGS) entry which is preliminary data.</text>
</comment>
<feature type="region of interest" description="Disordered" evidence="1">
    <location>
        <begin position="140"/>
        <end position="162"/>
    </location>
</feature>
<keyword evidence="3" id="KW-1185">Reference proteome</keyword>
<sequence length="162" mass="17554">MKYICTLIFLGVPIGARGNRSGQWPFSVVAPPSATTDGSLGGTVGSVVSSPGKKSRQRDQACVMTRRSAVLRRLGMSWMGLTPAAQRGRACQCALASARQPAARKRLEVRWLRGPRGALRRQRVFIRHLKTPVLQRGAHSLDYSTGNSRRGHLMHGAGIPNG</sequence>
<organism evidence="2 3">
    <name type="scientific">Pararge aegeria aegeria</name>
    <dbReference type="NCBI Taxonomy" id="348720"/>
    <lineage>
        <taxon>Eukaryota</taxon>
        <taxon>Metazoa</taxon>
        <taxon>Ecdysozoa</taxon>
        <taxon>Arthropoda</taxon>
        <taxon>Hexapoda</taxon>
        <taxon>Insecta</taxon>
        <taxon>Pterygota</taxon>
        <taxon>Neoptera</taxon>
        <taxon>Endopterygota</taxon>
        <taxon>Lepidoptera</taxon>
        <taxon>Glossata</taxon>
        <taxon>Ditrysia</taxon>
        <taxon>Papilionoidea</taxon>
        <taxon>Nymphalidae</taxon>
        <taxon>Satyrinae</taxon>
        <taxon>Satyrini</taxon>
        <taxon>Parargina</taxon>
        <taxon>Pararge</taxon>
    </lineage>
</organism>
<dbReference type="Proteomes" id="UP000838756">
    <property type="component" value="Unassembled WGS sequence"/>
</dbReference>
<dbReference type="AlphaFoldDB" id="A0A8S4QZS5"/>
<reference evidence="2" key="1">
    <citation type="submission" date="2022-03" db="EMBL/GenBank/DDBJ databases">
        <authorList>
            <person name="Lindestad O."/>
        </authorList>
    </citation>
    <scope>NUCLEOTIDE SEQUENCE</scope>
</reference>
<gene>
    <name evidence="2" type="primary">jg27207</name>
    <name evidence="2" type="ORF">PAEG_LOCUS8144</name>
</gene>
<evidence type="ECO:0000313" key="3">
    <source>
        <dbReference type="Proteomes" id="UP000838756"/>
    </source>
</evidence>
<name>A0A8S4QZS5_9NEOP</name>
<accession>A0A8S4QZS5</accession>
<evidence type="ECO:0000313" key="2">
    <source>
        <dbReference type="EMBL" id="CAH2227900.1"/>
    </source>
</evidence>
<proteinExistence type="predicted"/>
<protein>
    <submittedName>
        <fullName evidence="2">Jg27207 protein</fullName>
    </submittedName>
</protein>
<evidence type="ECO:0000256" key="1">
    <source>
        <dbReference type="SAM" id="MobiDB-lite"/>
    </source>
</evidence>